<accession>A0A8B8BU28</accession>
<evidence type="ECO:0000259" key="6">
    <source>
        <dbReference type="PROSITE" id="PS50056"/>
    </source>
</evidence>
<organism evidence="7 8">
    <name type="scientific">Crassostrea virginica</name>
    <name type="common">Eastern oyster</name>
    <dbReference type="NCBI Taxonomy" id="6565"/>
    <lineage>
        <taxon>Eukaryota</taxon>
        <taxon>Metazoa</taxon>
        <taxon>Spiralia</taxon>
        <taxon>Lophotrochozoa</taxon>
        <taxon>Mollusca</taxon>
        <taxon>Bivalvia</taxon>
        <taxon>Autobranchia</taxon>
        <taxon>Pteriomorphia</taxon>
        <taxon>Ostreida</taxon>
        <taxon>Ostreoidea</taxon>
        <taxon>Ostreidae</taxon>
        <taxon>Crassostrea</taxon>
    </lineage>
</organism>
<evidence type="ECO:0000256" key="3">
    <source>
        <dbReference type="ARBA" id="ARBA00022912"/>
    </source>
</evidence>
<dbReference type="PANTHER" id="PTHR19134:SF527">
    <property type="entry name" value="TYROSINE-PROTEIN PHOSPHATASE NON-RECEPTOR TYPE 7"/>
    <property type="match status" value="1"/>
</dbReference>
<feature type="domain" description="Tyrosine specific protein phosphatases" evidence="6">
    <location>
        <begin position="805"/>
        <end position="855"/>
    </location>
</feature>
<dbReference type="InterPro" id="IPR029021">
    <property type="entry name" value="Prot-tyrosine_phosphatase-like"/>
</dbReference>
<keyword evidence="3" id="KW-0904">Protein phosphatase</keyword>
<dbReference type="SUPFAM" id="SSF52799">
    <property type="entry name" value="(Phosphotyrosine protein) phosphatases II"/>
    <property type="match status" value="2"/>
</dbReference>
<comment type="catalytic activity">
    <reaction evidence="4">
        <text>O-phospho-L-tyrosyl-[protein] + H2O = L-tyrosyl-[protein] + phosphate</text>
        <dbReference type="Rhea" id="RHEA:10684"/>
        <dbReference type="Rhea" id="RHEA-COMP:10136"/>
        <dbReference type="Rhea" id="RHEA-COMP:20101"/>
        <dbReference type="ChEBI" id="CHEBI:15377"/>
        <dbReference type="ChEBI" id="CHEBI:43474"/>
        <dbReference type="ChEBI" id="CHEBI:46858"/>
        <dbReference type="ChEBI" id="CHEBI:61978"/>
        <dbReference type="EC" id="3.1.3.48"/>
    </reaction>
</comment>
<dbReference type="Pfam" id="PF00102">
    <property type="entry name" value="Y_phosphatase"/>
    <property type="match status" value="2"/>
</dbReference>
<dbReference type="InterPro" id="IPR008979">
    <property type="entry name" value="Galactose-bd-like_sf"/>
</dbReference>
<feature type="domain" description="Tyrosine-protein phosphatase" evidence="5">
    <location>
        <begin position="859"/>
        <end position="1101"/>
    </location>
</feature>
<dbReference type="PROSITE" id="PS50055">
    <property type="entry name" value="TYR_PHOSPHATASE_PTP"/>
    <property type="match status" value="2"/>
</dbReference>
<evidence type="ECO:0000256" key="2">
    <source>
        <dbReference type="ARBA" id="ARBA00022801"/>
    </source>
</evidence>
<keyword evidence="2" id="KW-0378">Hydrolase</keyword>
<dbReference type="GO" id="GO:0004725">
    <property type="term" value="F:protein tyrosine phosphatase activity"/>
    <property type="evidence" value="ECO:0007669"/>
    <property type="project" value="UniProtKB-EC"/>
</dbReference>
<dbReference type="SMART" id="SM00404">
    <property type="entry name" value="PTPc_motif"/>
    <property type="match status" value="2"/>
</dbReference>
<dbReference type="GeneID" id="111113137"/>
<dbReference type="InterPro" id="IPR000242">
    <property type="entry name" value="PTP_cat"/>
</dbReference>
<dbReference type="RefSeq" id="XP_022306853.1">
    <property type="nucleotide sequence ID" value="XM_022451145.1"/>
</dbReference>
<dbReference type="InterPro" id="IPR000387">
    <property type="entry name" value="Tyr_Pase_dom"/>
</dbReference>
<dbReference type="CDD" id="cd00047">
    <property type="entry name" value="PTPc"/>
    <property type="match status" value="1"/>
</dbReference>
<dbReference type="InterPro" id="IPR003595">
    <property type="entry name" value="Tyr_Pase_cat"/>
</dbReference>
<reference evidence="8" key="1">
    <citation type="submission" date="2025-08" db="UniProtKB">
        <authorList>
            <consortium name="RefSeq"/>
        </authorList>
    </citation>
    <scope>IDENTIFICATION</scope>
    <source>
        <tissue evidence="8">Whole sample</tissue>
    </source>
</reference>
<evidence type="ECO:0000256" key="1">
    <source>
        <dbReference type="ARBA" id="ARBA00013064"/>
    </source>
</evidence>
<dbReference type="FunFam" id="3.90.190.10:FF:000102">
    <property type="entry name" value="Receptor-type tyrosine-protein phosphatase"/>
    <property type="match status" value="1"/>
</dbReference>
<dbReference type="Gene3D" id="2.60.120.260">
    <property type="entry name" value="Galactose-binding domain-like"/>
    <property type="match status" value="2"/>
</dbReference>
<evidence type="ECO:0000259" key="5">
    <source>
        <dbReference type="PROSITE" id="PS50055"/>
    </source>
</evidence>
<evidence type="ECO:0000313" key="7">
    <source>
        <dbReference type="Proteomes" id="UP000694844"/>
    </source>
</evidence>
<dbReference type="AlphaFoldDB" id="A0A8B8BU28"/>
<dbReference type="EC" id="3.1.3.48" evidence="1"/>
<dbReference type="PROSITE" id="PS50056">
    <property type="entry name" value="TYR_PHOSPHATASE_2"/>
    <property type="match status" value="1"/>
</dbReference>
<name>A0A8B8BU28_CRAVI</name>
<keyword evidence="7" id="KW-1185">Reference proteome</keyword>
<proteinExistence type="predicted"/>
<dbReference type="OrthoDB" id="10057603at2759"/>
<evidence type="ECO:0000313" key="8">
    <source>
        <dbReference type="RefSeq" id="XP_022306853.1"/>
    </source>
</evidence>
<protein>
    <recommendedName>
        <fullName evidence="1">protein-tyrosine-phosphatase</fullName>
        <ecNumber evidence="1">3.1.3.48</ecNumber>
    </recommendedName>
</protein>
<dbReference type="KEGG" id="cvn:111113137"/>
<dbReference type="Proteomes" id="UP000694844">
    <property type="component" value="Chromosome 9"/>
</dbReference>
<sequence length="1113" mass="125628">MMREGSAAIPENLALGKSAWQLNPFSSDYEYSANRAVDGRKSDLSELGGECTASKHRRTTAMWWVDLGTEQNINHIFIQYATGNRVWDDENYQSKYFLGFSVYVSPTPSKEDGVLCFRDTNYTRATIPNPINITCPYPGRYVIYYNNRTHKPFPDGYSAYAYNDLCEVEVYGCRNLGHYGADCSIPCPQNCLYGVCDIISGDCFGCDADYKGKTCNKENLALGKSTWQLHPFFYAKYSASRAVDGKKSNLALYGGECTASAFIRSTAEWRVDLGHVQSIHHIFIQYATNNTVWDKDNSHSASFLGFSIYISNTTNKKDGVLCFRDTNYTRATMPNPVNITCLHHGRYVIYYNNRTDPPYPVGYSKSAYIEICEVEVYECPKGFYGHNCQKNCSTYCGVARLCDRKTGSCTHACQSGWQGTKCIKECDSGFFGHNCTESCGECFGKERCHHVNGSCLKGCAYGYSGINCTNNEDIDVTKTRSYIAVVLITAPATITTLICGLICKRMHTLKRKAGANLASLQEYEMETNVVTNGYRGSTFPNIHAYVNVNGMWDLPAAIEQSEFDIQEDISDRLDQSEDSSILSTENALKDNPFHVTFITDVQMHELHTDIGANSSGLIGEFESLPFGEHQPCYVGKRQEHISKNRYKTIFPYDHSRVILKASIDNSDYINANYIKDSDEKIAYIATQGPKNSTINDFWQMVWQEKVTQIVMLTNLMEDDKIKCSQYWPESTDEEYYGDINISKCEERHFAFYVIRKFTMSNSEGSRVVTQYHYTKWPDHGTPDPFSLVVFHSHVLRTKTAEIEAPTIVHCSAGIGRTGTYIAFDSLCKEGKSKGTINVASYVKVMRSCRMNMVQTYCLSDIKPAYTKGDFRDVTLHGVNTEEEEEVMQLDKNNLYLTPTVSHRGNYIRAIYVSSFLEENAFIVTQYPSENVAVDFLRMLIDNDSDTVICMDPLAEIESSTAWLPEPSLYKMVGPYSLQHEGVSEIDVKVTSVNILDGRKSTHSIKIVQPTGPLKYIEDTACLRSLVTYAIHISTENPVTIVSKDGASLCGVFCAVFNCIQQINMDDSVDVFTTVRQLQTRRPEFCSTLEEYMLVYKSVKDFIEFTSEHVYSNQ</sequence>
<dbReference type="InterPro" id="IPR050348">
    <property type="entry name" value="Protein-Tyr_Phosphatase"/>
</dbReference>
<dbReference type="SMART" id="SM00194">
    <property type="entry name" value="PTPc"/>
    <property type="match status" value="2"/>
</dbReference>
<dbReference type="SUPFAM" id="SSF49785">
    <property type="entry name" value="Galactose-binding domain-like"/>
    <property type="match status" value="2"/>
</dbReference>
<feature type="domain" description="Tyrosine-protein phosphatase" evidence="5">
    <location>
        <begin position="617"/>
        <end position="855"/>
    </location>
</feature>
<dbReference type="PROSITE" id="PS00383">
    <property type="entry name" value="TYR_PHOSPHATASE_1"/>
    <property type="match status" value="1"/>
</dbReference>
<dbReference type="PRINTS" id="PR00700">
    <property type="entry name" value="PRTYPHPHTASE"/>
</dbReference>
<gene>
    <name evidence="8" type="primary">LOC111113137</name>
</gene>
<dbReference type="InterPro" id="IPR016130">
    <property type="entry name" value="Tyr_Pase_AS"/>
</dbReference>
<evidence type="ECO:0000256" key="4">
    <source>
        <dbReference type="ARBA" id="ARBA00051722"/>
    </source>
</evidence>
<dbReference type="PANTHER" id="PTHR19134">
    <property type="entry name" value="RECEPTOR-TYPE TYROSINE-PROTEIN PHOSPHATASE"/>
    <property type="match status" value="1"/>
</dbReference>
<dbReference type="Gene3D" id="3.90.190.10">
    <property type="entry name" value="Protein tyrosine phosphatase superfamily"/>
    <property type="match status" value="2"/>
</dbReference>